<evidence type="ECO:0000256" key="3">
    <source>
        <dbReference type="SAM" id="MobiDB-lite"/>
    </source>
</evidence>
<dbReference type="InterPro" id="IPR036864">
    <property type="entry name" value="Zn2-C6_fun-type_DNA-bd_sf"/>
</dbReference>
<keyword evidence="2" id="KW-0539">Nucleus</keyword>
<dbReference type="SMART" id="SM00906">
    <property type="entry name" value="Fungal_trans"/>
    <property type="match status" value="1"/>
</dbReference>
<keyword evidence="6" id="KW-1185">Reference proteome</keyword>
<dbReference type="SUPFAM" id="SSF57701">
    <property type="entry name" value="Zn2/Cys6 DNA-binding domain"/>
    <property type="match status" value="1"/>
</dbReference>
<feature type="region of interest" description="Disordered" evidence="3">
    <location>
        <begin position="78"/>
        <end position="131"/>
    </location>
</feature>
<name>A0AAN7BWU1_9PEZI</name>
<evidence type="ECO:0000259" key="4">
    <source>
        <dbReference type="PROSITE" id="PS50048"/>
    </source>
</evidence>
<dbReference type="CDD" id="cd00067">
    <property type="entry name" value="GAL4"/>
    <property type="match status" value="1"/>
</dbReference>
<evidence type="ECO:0000256" key="1">
    <source>
        <dbReference type="ARBA" id="ARBA00022723"/>
    </source>
</evidence>
<dbReference type="GO" id="GO:0000981">
    <property type="term" value="F:DNA-binding transcription factor activity, RNA polymerase II-specific"/>
    <property type="evidence" value="ECO:0007669"/>
    <property type="project" value="InterPro"/>
</dbReference>
<accession>A0AAN7BWU1</accession>
<proteinExistence type="predicted"/>
<dbReference type="CDD" id="cd12148">
    <property type="entry name" value="fungal_TF_MHR"/>
    <property type="match status" value="1"/>
</dbReference>
<feature type="compositionally biased region" description="Polar residues" evidence="3">
    <location>
        <begin position="100"/>
        <end position="112"/>
    </location>
</feature>
<dbReference type="GO" id="GO:0003677">
    <property type="term" value="F:DNA binding"/>
    <property type="evidence" value="ECO:0007669"/>
    <property type="project" value="InterPro"/>
</dbReference>
<dbReference type="Pfam" id="PF04082">
    <property type="entry name" value="Fungal_trans"/>
    <property type="match status" value="1"/>
</dbReference>
<feature type="domain" description="Zn(2)-C6 fungal-type" evidence="4">
    <location>
        <begin position="6"/>
        <end position="36"/>
    </location>
</feature>
<evidence type="ECO:0000256" key="2">
    <source>
        <dbReference type="ARBA" id="ARBA00023242"/>
    </source>
</evidence>
<dbReference type="GO" id="GO:0006351">
    <property type="term" value="P:DNA-templated transcription"/>
    <property type="evidence" value="ECO:0007669"/>
    <property type="project" value="InterPro"/>
</dbReference>
<sequence>MVEPVKCDQCRTRKIRCDREIPTCSNCRTANRICSSTGMGQRPKEPRQRVLISHQYERKIDSMDMRLGKIESMLQSLTASMSHRSPSSAPAESLAGTLASGHTDSSPATHGTDTAFAPDDSDGDSEFAGDSSMRAQTEFAGEVLENLVTRTSLHDLHPDLQSALSSLKQIVDMQHRPAAHENRFTHAKQLPHALLRDMPMPSYKIVLEVLREVKDFPPASFPTICAFMAVEDFNERCRRVFFPTEDYALTLWGTVNAGLYFLFQERAAAADGPRAGQLTECMHLFRDNLETVLKNLPLVIPARRESVELLLLGCLYSIEISKYTIARDLNTMAASICMNLGYHRLRTPSTPDQESKTVLFWFSYILDRALALRFGRAAIINDCDITVPRQISDTLKIPNVAWKLVLDQWIAYAEFQGLAYKQLYSPSALAGPPEQRAESARRLVQTLLKLVEDQEPLIRHAREKIQTEGFDSTSLFSFDMAILADDLVHGSALTLIYRAIPSPPGSASTFNRECIEAARRAFASHEQCMALAGESLFVKAGYIQWNIMHVPFIPLIVIFCHIVETSNLEDLQRLTKFVHGLQPVCAVSEAVGKLYRVCQVLLNVANICVETRAKRQENPQNQDMTMAENNIDMYLSQLGFMPQYNPQQNPPLYGNAGMHVNADFDANQAAQLGSWFSGNTHILGLLEEDLSGFDPNTWSAG</sequence>
<dbReference type="EMBL" id="MU865295">
    <property type="protein sequence ID" value="KAK4231030.1"/>
    <property type="molecule type" value="Genomic_DNA"/>
</dbReference>
<dbReference type="Gene3D" id="4.10.240.10">
    <property type="entry name" value="Zn(2)-C6 fungal-type DNA-binding domain"/>
    <property type="match status" value="1"/>
</dbReference>
<gene>
    <name evidence="5" type="ORF">QBC38DRAFT_507061</name>
</gene>
<comment type="caution">
    <text evidence="5">The sequence shown here is derived from an EMBL/GenBank/DDBJ whole genome shotgun (WGS) entry which is preliminary data.</text>
</comment>
<evidence type="ECO:0000313" key="6">
    <source>
        <dbReference type="Proteomes" id="UP001301958"/>
    </source>
</evidence>
<reference evidence="5" key="2">
    <citation type="submission" date="2023-05" db="EMBL/GenBank/DDBJ databases">
        <authorList>
            <consortium name="Lawrence Berkeley National Laboratory"/>
            <person name="Steindorff A."/>
            <person name="Hensen N."/>
            <person name="Bonometti L."/>
            <person name="Westerberg I."/>
            <person name="Brannstrom I.O."/>
            <person name="Guillou S."/>
            <person name="Cros-Aarteil S."/>
            <person name="Calhoun S."/>
            <person name="Haridas S."/>
            <person name="Kuo A."/>
            <person name="Mondo S."/>
            <person name="Pangilinan J."/>
            <person name="Riley R."/>
            <person name="Labutti K."/>
            <person name="Andreopoulos B."/>
            <person name="Lipzen A."/>
            <person name="Chen C."/>
            <person name="Yanf M."/>
            <person name="Daum C."/>
            <person name="Ng V."/>
            <person name="Clum A."/>
            <person name="Ohm R."/>
            <person name="Martin F."/>
            <person name="Silar P."/>
            <person name="Natvig D."/>
            <person name="Lalanne C."/>
            <person name="Gautier V."/>
            <person name="Ament-Velasquez S.L."/>
            <person name="Kruys A."/>
            <person name="Hutchinson M.I."/>
            <person name="Powell A.J."/>
            <person name="Barry K."/>
            <person name="Miller A.N."/>
            <person name="Grigoriev I.V."/>
            <person name="Debuchy R."/>
            <person name="Gladieux P."/>
            <person name="Thoren M.H."/>
            <person name="Johannesson H."/>
        </authorList>
    </citation>
    <scope>NUCLEOTIDE SEQUENCE</scope>
    <source>
        <strain evidence="5">CBS 990.96</strain>
    </source>
</reference>
<dbReference type="InterPro" id="IPR007219">
    <property type="entry name" value="XnlR_reg_dom"/>
</dbReference>
<dbReference type="InterPro" id="IPR050987">
    <property type="entry name" value="AtrR-like"/>
</dbReference>
<reference evidence="5" key="1">
    <citation type="journal article" date="2023" name="Mol. Phylogenet. Evol.">
        <title>Genome-scale phylogeny and comparative genomics of the fungal order Sordariales.</title>
        <authorList>
            <person name="Hensen N."/>
            <person name="Bonometti L."/>
            <person name="Westerberg I."/>
            <person name="Brannstrom I.O."/>
            <person name="Guillou S."/>
            <person name="Cros-Aarteil S."/>
            <person name="Calhoun S."/>
            <person name="Haridas S."/>
            <person name="Kuo A."/>
            <person name="Mondo S."/>
            <person name="Pangilinan J."/>
            <person name="Riley R."/>
            <person name="LaButti K."/>
            <person name="Andreopoulos B."/>
            <person name="Lipzen A."/>
            <person name="Chen C."/>
            <person name="Yan M."/>
            <person name="Daum C."/>
            <person name="Ng V."/>
            <person name="Clum A."/>
            <person name="Steindorff A."/>
            <person name="Ohm R.A."/>
            <person name="Martin F."/>
            <person name="Silar P."/>
            <person name="Natvig D.O."/>
            <person name="Lalanne C."/>
            <person name="Gautier V."/>
            <person name="Ament-Velasquez S.L."/>
            <person name="Kruys A."/>
            <person name="Hutchinson M.I."/>
            <person name="Powell A.J."/>
            <person name="Barry K."/>
            <person name="Miller A.N."/>
            <person name="Grigoriev I.V."/>
            <person name="Debuchy R."/>
            <person name="Gladieux P."/>
            <person name="Hiltunen Thoren M."/>
            <person name="Johannesson H."/>
        </authorList>
    </citation>
    <scope>NUCLEOTIDE SEQUENCE</scope>
    <source>
        <strain evidence="5">CBS 990.96</strain>
    </source>
</reference>
<dbReference type="PANTHER" id="PTHR46910">
    <property type="entry name" value="TRANSCRIPTION FACTOR PDR1"/>
    <property type="match status" value="1"/>
</dbReference>
<dbReference type="SMART" id="SM00066">
    <property type="entry name" value="GAL4"/>
    <property type="match status" value="1"/>
</dbReference>
<keyword evidence="1" id="KW-0479">Metal-binding</keyword>
<dbReference type="AlphaFoldDB" id="A0AAN7BWU1"/>
<dbReference type="Proteomes" id="UP001301958">
    <property type="component" value="Unassembled WGS sequence"/>
</dbReference>
<protein>
    <recommendedName>
        <fullName evidence="4">Zn(2)-C6 fungal-type domain-containing protein</fullName>
    </recommendedName>
</protein>
<dbReference type="Pfam" id="PF00172">
    <property type="entry name" value="Zn_clus"/>
    <property type="match status" value="1"/>
</dbReference>
<evidence type="ECO:0000313" key="5">
    <source>
        <dbReference type="EMBL" id="KAK4231030.1"/>
    </source>
</evidence>
<dbReference type="GO" id="GO:0008270">
    <property type="term" value="F:zinc ion binding"/>
    <property type="evidence" value="ECO:0007669"/>
    <property type="project" value="InterPro"/>
</dbReference>
<feature type="compositionally biased region" description="Polar residues" evidence="3">
    <location>
        <begin position="78"/>
        <end position="90"/>
    </location>
</feature>
<dbReference type="PANTHER" id="PTHR46910:SF5">
    <property type="entry name" value="ZN(II)2CYS6 TRANSCRIPTION FACTOR (EUROFUNG)"/>
    <property type="match status" value="1"/>
</dbReference>
<dbReference type="InterPro" id="IPR001138">
    <property type="entry name" value="Zn2Cys6_DnaBD"/>
</dbReference>
<organism evidence="5 6">
    <name type="scientific">Podospora fimiseda</name>
    <dbReference type="NCBI Taxonomy" id="252190"/>
    <lineage>
        <taxon>Eukaryota</taxon>
        <taxon>Fungi</taxon>
        <taxon>Dikarya</taxon>
        <taxon>Ascomycota</taxon>
        <taxon>Pezizomycotina</taxon>
        <taxon>Sordariomycetes</taxon>
        <taxon>Sordariomycetidae</taxon>
        <taxon>Sordariales</taxon>
        <taxon>Podosporaceae</taxon>
        <taxon>Podospora</taxon>
    </lineage>
</organism>
<dbReference type="PROSITE" id="PS50048">
    <property type="entry name" value="ZN2_CY6_FUNGAL_2"/>
    <property type="match status" value="1"/>
</dbReference>